<dbReference type="RefSeq" id="WP_146131385.1">
    <property type="nucleotide sequence ID" value="NZ_PVTR01000004.1"/>
</dbReference>
<evidence type="ECO:0000313" key="2">
    <source>
        <dbReference type="Proteomes" id="UP000238157"/>
    </source>
</evidence>
<organism evidence="1 2">
    <name type="scientific">Mongoliibacter ruber</name>
    <dbReference type="NCBI Taxonomy" id="1750599"/>
    <lineage>
        <taxon>Bacteria</taxon>
        <taxon>Pseudomonadati</taxon>
        <taxon>Bacteroidota</taxon>
        <taxon>Cytophagia</taxon>
        <taxon>Cytophagales</taxon>
        <taxon>Cyclobacteriaceae</taxon>
        <taxon>Mongoliibacter</taxon>
    </lineage>
</organism>
<dbReference type="AlphaFoldDB" id="A0A2T0WPH5"/>
<comment type="caution">
    <text evidence="1">The sequence shown here is derived from an EMBL/GenBank/DDBJ whole genome shotgun (WGS) entry which is preliminary data.</text>
</comment>
<dbReference type="Proteomes" id="UP000238157">
    <property type="component" value="Unassembled WGS sequence"/>
</dbReference>
<proteinExistence type="predicted"/>
<accession>A0A2T0WPH5</accession>
<protein>
    <submittedName>
        <fullName evidence="1">Uncharacterized protein</fullName>
    </submittedName>
</protein>
<keyword evidence="2" id="KW-1185">Reference proteome</keyword>
<gene>
    <name evidence="1" type="ORF">CLW00_104236</name>
</gene>
<dbReference type="EMBL" id="PVTR01000004">
    <property type="protein sequence ID" value="PRY88585.1"/>
    <property type="molecule type" value="Genomic_DNA"/>
</dbReference>
<name>A0A2T0WPH5_9BACT</name>
<sequence length="242" mass="28150">MKAFTTIFISFFLIANPSFSQVKKYIIDSTTVYSSVAENSEIMMYFNSISKKDLEIYLIVRNNFSEEIDFNPEKNIEVSIVDKNLEWVKGEVVRPKKYFKQIKKQYMELLIPDNEVLLEEGELPNPSKTISMSLLNTASINTRKRSFDDRTNNPVTNFEFVDEELDKIFENQQEENSPTSDQLNPKVESKADLLLKTHIVQSFEQTEGIVGLKIPNKNYSLIRLDFSFGKDKHTIISFDWEN</sequence>
<reference evidence="1 2" key="1">
    <citation type="submission" date="2018-03" db="EMBL/GenBank/DDBJ databases">
        <title>Genomic Encyclopedia of Archaeal and Bacterial Type Strains, Phase II (KMG-II): from individual species to whole genera.</title>
        <authorList>
            <person name="Goeker M."/>
        </authorList>
    </citation>
    <scope>NUCLEOTIDE SEQUENCE [LARGE SCALE GENOMIC DNA]</scope>
    <source>
        <strain evidence="1 2">DSM 27929</strain>
    </source>
</reference>
<evidence type="ECO:0000313" key="1">
    <source>
        <dbReference type="EMBL" id="PRY88585.1"/>
    </source>
</evidence>